<proteinExistence type="predicted"/>
<gene>
    <name evidence="1" type="ORF">BcFMB_06310</name>
</gene>
<protein>
    <submittedName>
        <fullName evidence="1">Uncharacterized protein</fullName>
    </submittedName>
</protein>
<organism evidence="1 2">
    <name type="scientific">Bifidobacterium choerinum</name>
    <dbReference type="NCBI Taxonomy" id="35760"/>
    <lineage>
        <taxon>Bacteria</taxon>
        <taxon>Bacillati</taxon>
        <taxon>Actinomycetota</taxon>
        <taxon>Actinomycetes</taxon>
        <taxon>Bifidobacteriales</taxon>
        <taxon>Bifidobacteriaceae</taxon>
        <taxon>Bifidobacterium</taxon>
    </lineage>
</organism>
<evidence type="ECO:0000313" key="2">
    <source>
        <dbReference type="Proteomes" id="UP000229907"/>
    </source>
</evidence>
<dbReference type="EMBL" id="CP018044">
    <property type="protein sequence ID" value="ATU20594.1"/>
    <property type="molecule type" value="Genomic_DNA"/>
</dbReference>
<sequence>MNEAGRFELMRALLRDARECIAFYTLPGDPSRAMRNCIAAGDGDLRRDARVAVAVTLRRLRAQRPDLDAGGFGALASAVLGAEPVPAAGLPAGALEVGGGWMLPAVPRDISRFAPGAPPVAAGEAVRGLDLRAWPRRSLLAADWAGCDLTSCDLRGTGLGPADLRPMGPDAREPTFFDAWFGEEGVLETRYARFADGTGDATVMRCGADAPAGLPARLHAFGTPGRDRAGWTGRDDMAADLYEWGAARRMAGSPIDDAGLGDVIDTLAAFTDLDGRAHAVWAHTDIPANLDTLDPAWLAEAERAAVRRPFAPAATDQSLYAPWAHGGGYAR</sequence>
<dbReference type="KEGG" id="bcho:BcFMB_06310"/>
<evidence type="ECO:0000313" key="1">
    <source>
        <dbReference type="EMBL" id="ATU20594.1"/>
    </source>
</evidence>
<dbReference type="AlphaFoldDB" id="A0A2D3D6A5"/>
<dbReference type="Proteomes" id="UP000229907">
    <property type="component" value="Chromosome"/>
</dbReference>
<reference evidence="1 2" key="1">
    <citation type="submission" date="2016-11" db="EMBL/GenBank/DDBJ databases">
        <title>complete genome sequence of Bifidobacterium choerinum strain FMB-1.</title>
        <authorList>
            <person name="Park C.-S."/>
            <person name="Jung D.-H."/>
            <person name="Choi D.-S."/>
        </authorList>
    </citation>
    <scope>NUCLEOTIDE SEQUENCE [LARGE SCALE GENOMIC DNA]</scope>
    <source>
        <strain evidence="1 2">FMB-1</strain>
    </source>
</reference>
<accession>A0A2D3D6A5</accession>
<dbReference type="RefSeq" id="WP_099721324.1">
    <property type="nucleotide sequence ID" value="NZ_CP018044.1"/>
</dbReference>
<name>A0A2D3D6A5_9BIFI</name>